<dbReference type="SUPFAM" id="SSF46785">
    <property type="entry name" value="Winged helix' DNA-binding domain"/>
    <property type="match status" value="1"/>
</dbReference>
<dbReference type="InterPro" id="IPR036388">
    <property type="entry name" value="WH-like_DNA-bd_sf"/>
</dbReference>
<keyword evidence="3" id="KW-0804">Transcription</keyword>
<dbReference type="EMBL" id="JMQN01000011">
    <property type="protein sequence ID" value="KEA65340.1"/>
    <property type="molecule type" value="Genomic_DNA"/>
</dbReference>
<dbReference type="InterPro" id="IPR005471">
    <property type="entry name" value="Tscrpt_reg_IclR_N"/>
</dbReference>
<dbReference type="InterPro" id="IPR014757">
    <property type="entry name" value="Tscrpt_reg_IclR_C"/>
</dbReference>
<dbReference type="GO" id="GO:0003700">
    <property type="term" value="F:DNA-binding transcription factor activity"/>
    <property type="evidence" value="ECO:0007669"/>
    <property type="project" value="TreeGrafter"/>
</dbReference>
<dbReference type="eggNOG" id="COG1414">
    <property type="taxonomic scope" value="Bacteria"/>
</dbReference>
<evidence type="ECO:0000259" key="5">
    <source>
        <dbReference type="PROSITE" id="PS51078"/>
    </source>
</evidence>
<dbReference type="PROSITE" id="PS51077">
    <property type="entry name" value="HTH_ICLR"/>
    <property type="match status" value="1"/>
</dbReference>
<organism evidence="6 7">
    <name type="scientific">Marinobacterium lacunae</name>
    <dbReference type="NCBI Taxonomy" id="1232683"/>
    <lineage>
        <taxon>Bacteria</taxon>
        <taxon>Pseudomonadati</taxon>
        <taxon>Pseudomonadota</taxon>
        <taxon>Gammaproteobacteria</taxon>
        <taxon>Oceanospirillales</taxon>
        <taxon>Oceanospirillaceae</taxon>
        <taxon>Marinobacterium</taxon>
    </lineage>
</organism>
<dbReference type="Proteomes" id="UP000028252">
    <property type="component" value="Unassembled WGS sequence"/>
</dbReference>
<sequence>MMPTFDNDPIDTPASSSNRQGIGSLEIGLRILDTIAHAPQPLNLTELAKQLELSPSRLYKYLVSLMRTDYIVQDSANCYSLARASLTLGVAALRRIDPIQQTFEAVDHFNRTYDVTTSVTIWNGHAPLVIKWLDASRLVAVNVRLGIELSPFFSAAGRVYLANLPKARRQEMVDAFYEAPPALPRHCGKPMDKAMFQDHLAQIREQHYCCFYGDYLPDINVMGSPVYDINGNVLSVISIMGLSGDVDVTPGSRYHRALMACTRQVTDQICGAPRKGDDA</sequence>
<dbReference type="PATRIC" id="fig|1232683.4.peg.292"/>
<evidence type="ECO:0000313" key="7">
    <source>
        <dbReference type="Proteomes" id="UP000028252"/>
    </source>
</evidence>
<keyword evidence="7" id="KW-1185">Reference proteome</keyword>
<evidence type="ECO:0000256" key="1">
    <source>
        <dbReference type="ARBA" id="ARBA00023015"/>
    </source>
</evidence>
<evidence type="ECO:0000259" key="4">
    <source>
        <dbReference type="PROSITE" id="PS51077"/>
    </source>
</evidence>
<dbReference type="Pfam" id="PF09339">
    <property type="entry name" value="HTH_IclR"/>
    <property type="match status" value="1"/>
</dbReference>
<dbReference type="PANTHER" id="PTHR30136">
    <property type="entry name" value="HELIX-TURN-HELIX TRANSCRIPTIONAL REGULATOR, ICLR FAMILY"/>
    <property type="match status" value="1"/>
</dbReference>
<feature type="domain" description="HTH iclR-type" evidence="4">
    <location>
        <begin position="22"/>
        <end position="83"/>
    </location>
</feature>
<accession>A0A081G3I5</accession>
<dbReference type="AlphaFoldDB" id="A0A081G3I5"/>
<dbReference type="Pfam" id="PF01614">
    <property type="entry name" value="IclR_C"/>
    <property type="match status" value="1"/>
</dbReference>
<dbReference type="InterPro" id="IPR029016">
    <property type="entry name" value="GAF-like_dom_sf"/>
</dbReference>
<evidence type="ECO:0000256" key="3">
    <source>
        <dbReference type="ARBA" id="ARBA00023163"/>
    </source>
</evidence>
<reference evidence="6 7" key="1">
    <citation type="submission" date="2014-04" db="EMBL/GenBank/DDBJ databases">
        <title>Marinobacterium kochiensis sp. nov., isolated from sediment sample collected from Kochi backwaters in Kerala, India.</title>
        <authorList>
            <person name="Singh A."/>
            <person name="Pinnaka A.K."/>
        </authorList>
    </citation>
    <scope>NUCLEOTIDE SEQUENCE [LARGE SCALE GENOMIC DNA]</scope>
    <source>
        <strain evidence="6 7">AK27</strain>
    </source>
</reference>
<dbReference type="RefSeq" id="WP_231516975.1">
    <property type="nucleotide sequence ID" value="NZ_JMQN01000011.1"/>
</dbReference>
<dbReference type="GO" id="GO:0003677">
    <property type="term" value="F:DNA binding"/>
    <property type="evidence" value="ECO:0007669"/>
    <property type="project" value="UniProtKB-KW"/>
</dbReference>
<keyword evidence="2" id="KW-0238">DNA-binding</keyword>
<dbReference type="InterPro" id="IPR036390">
    <property type="entry name" value="WH_DNA-bd_sf"/>
</dbReference>
<dbReference type="Gene3D" id="3.30.450.40">
    <property type="match status" value="1"/>
</dbReference>
<dbReference type="InterPro" id="IPR050707">
    <property type="entry name" value="HTH_MetabolicPath_Reg"/>
</dbReference>
<evidence type="ECO:0000256" key="2">
    <source>
        <dbReference type="ARBA" id="ARBA00023125"/>
    </source>
</evidence>
<dbReference type="GO" id="GO:0045892">
    <property type="term" value="P:negative regulation of DNA-templated transcription"/>
    <property type="evidence" value="ECO:0007669"/>
    <property type="project" value="TreeGrafter"/>
</dbReference>
<dbReference type="PROSITE" id="PS51078">
    <property type="entry name" value="ICLR_ED"/>
    <property type="match status" value="1"/>
</dbReference>
<dbReference type="SUPFAM" id="SSF55781">
    <property type="entry name" value="GAF domain-like"/>
    <property type="match status" value="1"/>
</dbReference>
<feature type="domain" description="IclR-ED" evidence="5">
    <location>
        <begin position="84"/>
        <end position="271"/>
    </location>
</feature>
<dbReference type="STRING" id="1232683.ADIMK_0297"/>
<dbReference type="Gene3D" id="1.10.10.10">
    <property type="entry name" value="Winged helix-like DNA-binding domain superfamily/Winged helix DNA-binding domain"/>
    <property type="match status" value="1"/>
</dbReference>
<keyword evidence="1" id="KW-0805">Transcription regulation</keyword>
<protein>
    <submittedName>
        <fullName evidence="6">Transcriptional regulator, IclR family</fullName>
    </submittedName>
</protein>
<name>A0A081G3I5_9GAMM</name>
<dbReference type="SMART" id="SM00346">
    <property type="entry name" value="HTH_ICLR"/>
    <property type="match status" value="1"/>
</dbReference>
<evidence type="ECO:0000313" key="6">
    <source>
        <dbReference type="EMBL" id="KEA65340.1"/>
    </source>
</evidence>
<dbReference type="PANTHER" id="PTHR30136:SF8">
    <property type="entry name" value="TRANSCRIPTIONAL REGULATORY PROTEIN"/>
    <property type="match status" value="1"/>
</dbReference>
<gene>
    <name evidence="6" type="ORF">ADIMK_0297</name>
</gene>
<comment type="caution">
    <text evidence="6">The sequence shown here is derived from an EMBL/GenBank/DDBJ whole genome shotgun (WGS) entry which is preliminary data.</text>
</comment>
<proteinExistence type="predicted"/>